<reference evidence="1" key="1">
    <citation type="journal article" date="2022" name="bioRxiv">
        <title>Population genetic analysis of Ophidiomyces ophidiicola, the causative agent of snake fungal disease, indicates recent introductions to the USA.</title>
        <authorList>
            <person name="Ladner J.T."/>
            <person name="Palmer J.M."/>
            <person name="Ettinger C.L."/>
            <person name="Stajich J.E."/>
            <person name="Farrell T.M."/>
            <person name="Glorioso B.M."/>
            <person name="Lawson B."/>
            <person name="Price S.J."/>
            <person name="Stengle A.G."/>
            <person name="Grear D.A."/>
            <person name="Lorch J.M."/>
        </authorList>
    </citation>
    <scope>NUCLEOTIDE SEQUENCE</scope>
    <source>
        <strain evidence="1">NWHC 24266-5</strain>
    </source>
</reference>
<sequence>MSELLNFLLSNDDTFKRRLGSLYSDFPLQNDPDGYAINIAEWQKALAKAAKVGLIPAPIRGGKKDSIQTGRPHQSNLLVLSTSNALSTALETREWGRPIALQTVIDESLRTNNMILLSEFLSSPTSPFKKSWIQLPSAPSLSQVFGWGIKQARGLILGADYDHSGASRALIEQDLVLVENVRDAEMRLMKHALAHQNLAVDRIYSKEMFMEQYSHVMGENSELSPVDFEALLVFLARDQQAILYDGETIKFRDTSDGSRSITQEDRTIASLKTLISNLTTQTWSLEKKIGELTAAAQTALGKKNKILALSALRSKKLAERNLKQRTDTLYQLEEVYSKIEQAAGQADIIRVMEGSTSVLRSLNEQVGGVEKVEDVVEELRKEMANVDEIGNIMNEAAPAVDEDELDDELEAMEVQEREEEQEKEAELTRQKLAELDKLHALTPEERANAKKRQSDTKVSSKSSNADLEESINKLSQMSMSDGRDERKLAAE</sequence>
<gene>
    <name evidence="1" type="ORF">LOY88_001442</name>
</gene>
<protein>
    <submittedName>
        <fullName evidence="1">Uncharacterized protein</fullName>
    </submittedName>
</protein>
<evidence type="ECO:0000313" key="1">
    <source>
        <dbReference type="EMBL" id="KAI2390855.1"/>
    </source>
</evidence>
<dbReference type="EMBL" id="JALBCA010000015">
    <property type="protein sequence ID" value="KAI2390855.1"/>
    <property type="molecule type" value="Genomic_DNA"/>
</dbReference>
<accession>A0ACB8V312</accession>
<organism evidence="1">
    <name type="scientific">Ophidiomyces ophidiicola</name>
    <dbReference type="NCBI Taxonomy" id="1387563"/>
    <lineage>
        <taxon>Eukaryota</taxon>
        <taxon>Fungi</taxon>
        <taxon>Dikarya</taxon>
        <taxon>Ascomycota</taxon>
        <taxon>Pezizomycotina</taxon>
        <taxon>Eurotiomycetes</taxon>
        <taxon>Eurotiomycetidae</taxon>
        <taxon>Onygenales</taxon>
        <taxon>Onygenaceae</taxon>
        <taxon>Ophidiomyces</taxon>
    </lineage>
</organism>
<proteinExistence type="predicted"/>
<comment type="caution">
    <text evidence="1">The sequence shown here is derived from an EMBL/GenBank/DDBJ whole genome shotgun (WGS) entry which is preliminary data.</text>
</comment>
<name>A0ACB8V312_9EURO</name>